<dbReference type="GO" id="GO:0016020">
    <property type="term" value="C:membrane"/>
    <property type="evidence" value="ECO:0007669"/>
    <property type="project" value="UniProtKB-SubCell"/>
</dbReference>
<dbReference type="Pfam" id="PF08507">
    <property type="entry name" value="COPI_assoc"/>
    <property type="match status" value="1"/>
</dbReference>
<evidence type="ECO:0000256" key="4">
    <source>
        <dbReference type="ARBA" id="ARBA00023136"/>
    </source>
</evidence>
<gene>
    <name evidence="6" type="ORF">ASEP1449_LOCUS1546</name>
</gene>
<evidence type="ECO:0000256" key="3">
    <source>
        <dbReference type="ARBA" id="ARBA00022989"/>
    </source>
</evidence>
<dbReference type="AlphaFoldDB" id="A0A7S2XIZ6"/>
<feature type="transmembrane region" description="Helical" evidence="5">
    <location>
        <begin position="96"/>
        <end position="116"/>
    </location>
</feature>
<evidence type="ECO:0000256" key="2">
    <source>
        <dbReference type="ARBA" id="ARBA00022692"/>
    </source>
</evidence>
<proteinExistence type="predicted"/>
<evidence type="ECO:0000256" key="1">
    <source>
        <dbReference type="ARBA" id="ARBA00004141"/>
    </source>
</evidence>
<keyword evidence="2 5" id="KW-0812">Transmembrane</keyword>
<evidence type="ECO:0000313" key="6">
    <source>
        <dbReference type="EMBL" id="CAD9809723.1"/>
    </source>
</evidence>
<dbReference type="PANTHER" id="PTHR38894">
    <property type="entry name" value="TRANSMEMBRANE PROTEIN"/>
    <property type="match status" value="1"/>
</dbReference>
<feature type="transmembrane region" description="Helical" evidence="5">
    <location>
        <begin position="39"/>
        <end position="57"/>
    </location>
</feature>
<dbReference type="PANTHER" id="PTHR38894:SF1">
    <property type="entry name" value="TRANSMEMBRANE PROTEIN"/>
    <property type="match status" value="1"/>
</dbReference>
<keyword evidence="4 5" id="KW-0472">Membrane</keyword>
<dbReference type="InterPro" id="IPR013714">
    <property type="entry name" value="Golgi_TVP15"/>
</dbReference>
<evidence type="ECO:0000256" key="5">
    <source>
        <dbReference type="SAM" id="Phobius"/>
    </source>
</evidence>
<protein>
    <submittedName>
        <fullName evidence="6">Uncharacterized protein</fullName>
    </submittedName>
</protein>
<name>A0A7S2XIZ6_9STRA</name>
<keyword evidence="3 5" id="KW-1133">Transmembrane helix</keyword>
<accession>A0A7S2XIZ6</accession>
<dbReference type="EMBL" id="HBHQ01002424">
    <property type="protein sequence ID" value="CAD9809723.1"/>
    <property type="molecule type" value="Transcribed_RNA"/>
</dbReference>
<reference evidence="6" key="1">
    <citation type="submission" date="2021-01" db="EMBL/GenBank/DDBJ databases">
        <authorList>
            <person name="Corre E."/>
            <person name="Pelletier E."/>
            <person name="Niang G."/>
            <person name="Scheremetjew M."/>
            <person name="Finn R."/>
            <person name="Kale V."/>
            <person name="Holt S."/>
            <person name="Cochrane G."/>
            <person name="Meng A."/>
            <person name="Brown T."/>
            <person name="Cohen L."/>
        </authorList>
    </citation>
    <scope>NUCLEOTIDE SEQUENCE</scope>
    <source>
        <strain evidence="6">CCMP2084</strain>
    </source>
</reference>
<organism evidence="6">
    <name type="scientific">Attheya septentrionalis</name>
    <dbReference type="NCBI Taxonomy" id="420275"/>
    <lineage>
        <taxon>Eukaryota</taxon>
        <taxon>Sar</taxon>
        <taxon>Stramenopiles</taxon>
        <taxon>Ochrophyta</taxon>
        <taxon>Bacillariophyta</taxon>
        <taxon>Coscinodiscophyceae</taxon>
        <taxon>Chaetocerotophycidae</taxon>
        <taxon>Chaetocerotales</taxon>
        <taxon>Attheyaceae</taxon>
        <taxon>Attheya</taxon>
    </lineage>
</organism>
<feature type="transmembrane region" description="Helical" evidence="5">
    <location>
        <begin position="12"/>
        <end position="33"/>
    </location>
</feature>
<feature type="transmembrane region" description="Helical" evidence="5">
    <location>
        <begin position="69"/>
        <end position="90"/>
    </location>
</feature>
<comment type="subcellular location">
    <subcellularLocation>
        <location evidence="1">Membrane</location>
        <topology evidence="1">Multi-pass membrane protein</topology>
    </subcellularLocation>
</comment>
<sequence>MPELIWRIRVLNLASCTLALLLEIPSFILGNLLNPAKMVLGGYLIFFSGLLCCFEMHTPVLSQMIKDNFGVLYNPIGRAIFLFLMGGLSIGQGGLLQWLVGLLLLGNGGYTGYVTMRYPEYRRLHEHDESSSSQPSARASSVVPTQLAGSLRNISWATPSSLVTEDIGGSSNTMSTLQSETQRLLVSAATAAAEVGRL</sequence>